<proteinExistence type="inferred from homology"/>
<dbReference type="PANTHER" id="PTHR44942:SF4">
    <property type="entry name" value="METHYLTRANSFERASE TYPE 11 DOMAIN-CONTAINING PROTEIN"/>
    <property type="match status" value="1"/>
</dbReference>
<dbReference type="EMBL" id="AGSI01000002">
    <property type="protein sequence ID" value="EIE26935.1"/>
    <property type="molecule type" value="Genomic_DNA"/>
</dbReference>
<evidence type="ECO:0000313" key="5">
    <source>
        <dbReference type="EMBL" id="EIE26935.1"/>
    </source>
</evidence>
<name>I0Z8G6_COCSC</name>
<accession>I0Z8G6</accession>
<keyword evidence="3" id="KW-0808">Transferase</keyword>
<dbReference type="InterPro" id="IPR013216">
    <property type="entry name" value="Methyltransf_11"/>
</dbReference>
<sequence>MRQRKVDAYEQGRPSYPQDGLKYALKELGLDQGLPKKAVDLAAGTGKLTRLLVRVPGLDVVAVEPNEAMIGGFRKVLPDVEILHGAAQQLPFDDGSIDAVFVGQGFHWFAHEAALSEIHRVLRPGGGLALLWNREDDGVPWAAELLQVFEPLSRGIPQYWTGEWVRVWEGDYAKQHFDVPDKDPRSKSEFFRHSVKVTRQQAWLRILSRSYVASLEPEKQAEVKAQVNAVLHRHSDRFVAPHAGADRSHELAEIPLLLEVFIARKRG</sequence>
<organism evidence="5 6">
    <name type="scientific">Coccomyxa subellipsoidea (strain C-169)</name>
    <name type="common">Green microalga</name>
    <dbReference type="NCBI Taxonomy" id="574566"/>
    <lineage>
        <taxon>Eukaryota</taxon>
        <taxon>Viridiplantae</taxon>
        <taxon>Chlorophyta</taxon>
        <taxon>core chlorophytes</taxon>
        <taxon>Trebouxiophyceae</taxon>
        <taxon>Trebouxiophyceae incertae sedis</taxon>
        <taxon>Coccomyxaceae</taxon>
        <taxon>Coccomyxa</taxon>
        <taxon>Coccomyxa subellipsoidea</taxon>
    </lineage>
</organism>
<dbReference type="GO" id="GO:0008757">
    <property type="term" value="F:S-adenosylmethionine-dependent methyltransferase activity"/>
    <property type="evidence" value="ECO:0007669"/>
    <property type="project" value="InterPro"/>
</dbReference>
<dbReference type="OrthoDB" id="10264063at2759"/>
<dbReference type="InterPro" id="IPR029063">
    <property type="entry name" value="SAM-dependent_MTases_sf"/>
</dbReference>
<dbReference type="KEGG" id="csl:COCSUDRAFT_59433"/>
<dbReference type="RefSeq" id="XP_005651479.1">
    <property type="nucleotide sequence ID" value="XM_005651422.1"/>
</dbReference>
<keyword evidence="6" id="KW-1185">Reference proteome</keyword>
<dbReference type="GO" id="GO:0032259">
    <property type="term" value="P:methylation"/>
    <property type="evidence" value="ECO:0007669"/>
    <property type="project" value="UniProtKB-KW"/>
</dbReference>
<comment type="similarity">
    <text evidence="1">Belongs to the methyltransferase superfamily.</text>
</comment>
<evidence type="ECO:0000313" key="6">
    <source>
        <dbReference type="Proteomes" id="UP000007264"/>
    </source>
</evidence>
<evidence type="ECO:0000256" key="3">
    <source>
        <dbReference type="ARBA" id="ARBA00022679"/>
    </source>
</evidence>
<dbReference type="eggNOG" id="KOG3010">
    <property type="taxonomic scope" value="Eukaryota"/>
</dbReference>
<dbReference type="CDD" id="cd02440">
    <property type="entry name" value="AdoMet_MTases"/>
    <property type="match status" value="1"/>
</dbReference>
<dbReference type="InterPro" id="IPR051052">
    <property type="entry name" value="Diverse_substrate_MTase"/>
</dbReference>
<evidence type="ECO:0000256" key="2">
    <source>
        <dbReference type="ARBA" id="ARBA00022603"/>
    </source>
</evidence>
<keyword evidence="2 5" id="KW-0489">Methyltransferase</keyword>
<dbReference type="SUPFAM" id="SSF53335">
    <property type="entry name" value="S-adenosyl-L-methionine-dependent methyltransferases"/>
    <property type="match status" value="1"/>
</dbReference>
<dbReference type="AlphaFoldDB" id="I0Z8G6"/>
<feature type="domain" description="Methyltransferase type 11" evidence="4">
    <location>
        <begin position="39"/>
        <end position="129"/>
    </location>
</feature>
<gene>
    <name evidence="5" type="ORF">COCSUDRAFT_59433</name>
</gene>
<dbReference type="Pfam" id="PF08241">
    <property type="entry name" value="Methyltransf_11"/>
    <property type="match status" value="1"/>
</dbReference>
<comment type="caution">
    <text evidence="5">The sequence shown here is derived from an EMBL/GenBank/DDBJ whole genome shotgun (WGS) entry which is preliminary data.</text>
</comment>
<dbReference type="Proteomes" id="UP000007264">
    <property type="component" value="Unassembled WGS sequence"/>
</dbReference>
<reference evidence="5 6" key="1">
    <citation type="journal article" date="2012" name="Genome Biol.">
        <title>The genome of the polar eukaryotic microalga coccomyxa subellipsoidea reveals traits of cold adaptation.</title>
        <authorList>
            <person name="Blanc G."/>
            <person name="Agarkova I."/>
            <person name="Grimwood J."/>
            <person name="Kuo A."/>
            <person name="Brueggeman A."/>
            <person name="Dunigan D."/>
            <person name="Gurnon J."/>
            <person name="Ladunga I."/>
            <person name="Lindquist E."/>
            <person name="Lucas S."/>
            <person name="Pangilinan J."/>
            <person name="Proschold T."/>
            <person name="Salamov A."/>
            <person name="Schmutz J."/>
            <person name="Weeks D."/>
            <person name="Yamada T."/>
            <person name="Claverie J.M."/>
            <person name="Grigoriev I."/>
            <person name="Van Etten J."/>
            <person name="Lomsadze A."/>
            <person name="Borodovsky M."/>
        </authorList>
    </citation>
    <scope>NUCLEOTIDE SEQUENCE [LARGE SCALE GENOMIC DNA]</scope>
    <source>
        <strain evidence="5 6">C-169</strain>
    </source>
</reference>
<evidence type="ECO:0000259" key="4">
    <source>
        <dbReference type="Pfam" id="PF08241"/>
    </source>
</evidence>
<dbReference type="Gene3D" id="3.40.50.150">
    <property type="entry name" value="Vaccinia Virus protein VP39"/>
    <property type="match status" value="1"/>
</dbReference>
<dbReference type="GeneID" id="17044944"/>
<dbReference type="PANTHER" id="PTHR44942">
    <property type="entry name" value="METHYLTRANSF_11 DOMAIN-CONTAINING PROTEIN"/>
    <property type="match status" value="1"/>
</dbReference>
<protein>
    <submittedName>
        <fullName evidence="5">S-adenosyl-L-methionine-dependent methyltransferase</fullName>
    </submittedName>
</protein>
<evidence type="ECO:0000256" key="1">
    <source>
        <dbReference type="ARBA" id="ARBA00008361"/>
    </source>
</evidence>